<sequence>MVGFKKRLIKDLIHHPDIEDKDVLEVSQIFVEEYGRTSLDEILKEAIPDDNYEPDKIHHDLLKLPWSDVYTTNYDTLLERAKNVSTSETIKLFMILMISQVRYNRAL</sequence>
<geneLocation type="plasmid" evidence="1">
    <name>pBS01</name>
</geneLocation>
<protein>
    <submittedName>
        <fullName evidence="1">Uncharacterized protein</fullName>
    </submittedName>
</protein>
<gene>
    <name evidence="1" type="ORF">P6F46_28595</name>
</gene>
<evidence type="ECO:0000313" key="1">
    <source>
        <dbReference type="EMBL" id="MDL2419470.1"/>
    </source>
</evidence>
<organism evidence="1 2">
    <name type="scientific">Bacillus shihchuchen</name>
    <dbReference type="NCBI Taxonomy" id="3036942"/>
    <lineage>
        <taxon>Bacteria</taxon>
        <taxon>Bacillati</taxon>
        <taxon>Bacillota</taxon>
        <taxon>Bacilli</taxon>
        <taxon>Bacillales</taxon>
        <taxon>Bacillaceae</taxon>
        <taxon>Bacillus</taxon>
        <taxon>Bacillus cereus group</taxon>
    </lineage>
</organism>
<evidence type="ECO:0000313" key="2">
    <source>
        <dbReference type="Proteomes" id="UP001229716"/>
    </source>
</evidence>
<reference evidence="1 2" key="1">
    <citation type="journal article" date="2023" name="Int. J. Mol. Sci.">
        <title>Pathogenicity and Genomic Characterization of a Novel Genospecies, Bacillus shihchuchen, of the Bacillus cereus Group Isolated from Chinese Softshell Turtle (Pelodiscus sinensis).</title>
        <authorList>
            <person name="Cheng L.W."/>
            <person name="Byadgi O.V."/>
            <person name="Tsai C.E."/>
            <person name="Wang P.C."/>
            <person name="Chen S.C."/>
        </authorList>
    </citation>
    <scope>NUCLEOTIDE SEQUENCE [LARGE SCALE GENOMIC DNA]</scope>
    <source>
        <strain evidence="1 2">QF108-045</strain>
    </source>
</reference>
<dbReference type="Proteomes" id="UP001229716">
    <property type="component" value="Unassembled WGS sequence"/>
</dbReference>
<keyword evidence="1" id="KW-0614">Plasmid</keyword>
<dbReference type="EMBL" id="JASWHZ010000002">
    <property type="protein sequence ID" value="MDL2419470.1"/>
    <property type="molecule type" value="Genomic_DNA"/>
</dbReference>
<keyword evidence="2" id="KW-1185">Reference proteome</keyword>
<name>A0ABT7KZ87_9BACI</name>
<comment type="caution">
    <text evidence="1">The sequence shown here is derived from an EMBL/GenBank/DDBJ whole genome shotgun (WGS) entry which is preliminary data.</text>
</comment>
<accession>A0ABT7KZ87</accession>
<proteinExistence type="predicted"/>